<comment type="caution">
    <text evidence="1">The sequence shown here is derived from an EMBL/GenBank/DDBJ whole genome shotgun (WGS) entry which is preliminary data.</text>
</comment>
<dbReference type="AlphaFoldDB" id="A0A9P5MM77"/>
<organism evidence="1 2">
    <name type="scientific">Russula ochroleuca</name>
    <dbReference type="NCBI Taxonomy" id="152965"/>
    <lineage>
        <taxon>Eukaryota</taxon>
        <taxon>Fungi</taxon>
        <taxon>Dikarya</taxon>
        <taxon>Basidiomycota</taxon>
        <taxon>Agaricomycotina</taxon>
        <taxon>Agaricomycetes</taxon>
        <taxon>Russulales</taxon>
        <taxon>Russulaceae</taxon>
        <taxon>Russula</taxon>
    </lineage>
</organism>
<dbReference type="Proteomes" id="UP000759537">
    <property type="component" value="Unassembled WGS sequence"/>
</dbReference>
<accession>A0A9P5MM77</accession>
<proteinExistence type="predicted"/>
<reference evidence="1" key="1">
    <citation type="submission" date="2019-10" db="EMBL/GenBank/DDBJ databases">
        <authorList>
            <consortium name="DOE Joint Genome Institute"/>
            <person name="Kuo A."/>
            <person name="Miyauchi S."/>
            <person name="Kiss E."/>
            <person name="Drula E."/>
            <person name="Kohler A."/>
            <person name="Sanchez-Garcia M."/>
            <person name="Andreopoulos B."/>
            <person name="Barry K.W."/>
            <person name="Bonito G."/>
            <person name="Buee M."/>
            <person name="Carver A."/>
            <person name="Chen C."/>
            <person name="Cichocki N."/>
            <person name="Clum A."/>
            <person name="Culley D."/>
            <person name="Crous P.W."/>
            <person name="Fauchery L."/>
            <person name="Girlanda M."/>
            <person name="Hayes R."/>
            <person name="Keri Z."/>
            <person name="LaButti K."/>
            <person name="Lipzen A."/>
            <person name="Lombard V."/>
            <person name="Magnuson J."/>
            <person name="Maillard F."/>
            <person name="Morin E."/>
            <person name="Murat C."/>
            <person name="Nolan M."/>
            <person name="Ohm R."/>
            <person name="Pangilinan J."/>
            <person name="Pereira M."/>
            <person name="Perotto S."/>
            <person name="Peter M."/>
            <person name="Riley R."/>
            <person name="Sitrit Y."/>
            <person name="Stielow B."/>
            <person name="Szollosi G."/>
            <person name="Zifcakova L."/>
            <person name="Stursova M."/>
            <person name="Spatafora J.W."/>
            <person name="Tedersoo L."/>
            <person name="Vaario L.-M."/>
            <person name="Yamada A."/>
            <person name="Yan M."/>
            <person name="Wang P."/>
            <person name="Xu J."/>
            <person name="Bruns T."/>
            <person name="Baldrian P."/>
            <person name="Vilgalys R."/>
            <person name="Henrissat B."/>
            <person name="Grigoriev I.V."/>
            <person name="Hibbett D."/>
            <person name="Nagy L.G."/>
            <person name="Martin F.M."/>
        </authorList>
    </citation>
    <scope>NUCLEOTIDE SEQUENCE</scope>
    <source>
        <strain evidence="1">Prilba</strain>
    </source>
</reference>
<gene>
    <name evidence="1" type="ORF">DFH94DRAFT_697109</name>
</gene>
<reference evidence="1" key="2">
    <citation type="journal article" date="2020" name="Nat. Commun.">
        <title>Large-scale genome sequencing of mycorrhizal fungi provides insights into the early evolution of symbiotic traits.</title>
        <authorList>
            <person name="Miyauchi S."/>
            <person name="Kiss E."/>
            <person name="Kuo A."/>
            <person name="Drula E."/>
            <person name="Kohler A."/>
            <person name="Sanchez-Garcia M."/>
            <person name="Morin E."/>
            <person name="Andreopoulos B."/>
            <person name="Barry K.W."/>
            <person name="Bonito G."/>
            <person name="Buee M."/>
            <person name="Carver A."/>
            <person name="Chen C."/>
            <person name="Cichocki N."/>
            <person name="Clum A."/>
            <person name="Culley D."/>
            <person name="Crous P.W."/>
            <person name="Fauchery L."/>
            <person name="Girlanda M."/>
            <person name="Hayes R.D."/>
            <person name="Keri Z."/>
            <person name="LaButti K."/>
            <person name="Lipzen A."/>
            <person name="Lombard V."/>
            <person name="Magnuson J."/>
            <person name="Maillard F."/>
            <person name="Murat C."/>
            <person name="Nolan M."/>
            <person name="Ohm R.A."/>
            <person name="Pangilinan J."/>
            <person name="Pereira M.F."/>
            <person name="Perotto S."/>
            <person name="Peter M."/>
            <person name="Pfister S."/>
            <person name="Riley R."/>
            <person name="Sitrit Y."/>
            <person name="Stielow J.B."/>
            <person name="Szollosi G."/>
            <person name="Zifcakova L."/>
            <person name="Stursova M."/>
            <person name="Spatafora J.W."/>
            <person name="Tedersoo L."/>
            <person name="Vaario L.M."/>
            <person name="Yamada A."/>
            <person name="Yan M."/>
            <person name="Wang P."/>
            <person name="Xu J."/>
            <person name="Bruns T."/>
            <person name="Baldrian P."/>
            <person name="Vilgalys R."/>
            <person name="Dunand C."/>
            <person name="Henrissat B."/>
            <person name="Grigoriev I.V."/>
            <person name="Hibbett D."/>
            <person name="Nagy L.G."/>
            <person name="Martin F.M."/>
        </authorList>
    </citation>
    <scope>NUCLEOTIDE SEQUENCE</scope>
    <source>
        <strain evidence="1">Prilba</strain>
    </source>
</reference>
<name>A0A9P5MM77_9AGAM</name>
<sequence>MEDRDPSELVDDDLEEEFEEMIKSTFQDDLKPSHIFFDNNCTLVKMVKDDPFFNNIGLSVNIFHFKSKHSVMDTFCQSHCNPAAFPELEEEQGKAWFFNSSIAEQANVWLDSYHSICHEMLVDKYNFFLDEMIKAEFSNARQSLKPLPLLVLNTPSPQEPVLSLPRSSLFSLYLTQERVSISLTVTLALLCPRLKSKGSLTSPSPSLQ</sequence>
<dbReference type="EMBL" id="WHVB01000026">
    <property type="protein sequence ID" value="KAF8470348.1"/>
    <property type="molecule type" value="Genomic_DNA"/>
</dbReference>
<dbReference type="OrthoDB" id="2501483at2759"/>
<evidence type="ECO:0000313" key="2">
    <source>
        <dbReference type="Proteomes" id="UP000759537"/>
    </source>
</evidence>
<protein>
    <submittedName>
        <fullName evidence="1">Uncharacterized protein</fullName>
    </submittedName>
</protein>
<evidence type="ECO:0000313" key="1">
    <source>
        <dbReference type="EMBL" id="KAF8470348.1"/>
    </source>
</evidence>
<keyword evidence="2" id="KW-1185">Reference proteome</keyword>